<dbReference type="Gene3D" id="3.40.30.10">
    <property type="entry name" value="Glutaredoxin"/>
    <property type="match status" value="1"/>
</dbReference>
<accession>A0A285SE75</accession>
<proteinExistence type="predicted"/>
<organism evidence="2 3">
    <name type="scientific">Ureibacillus xyleni</name>
    <dbReference type="NCBI Taxonomy" id="614648"/>
    <lineage>
        <taxon>Bacteria</taxon>
        <taxon>Bacillati</taxon>
        <taxon>Bacillota</taxon>
        <taxon>Bacilli</taxon>
        <taxon>Bacillales</taxon>
        <taxon>Caryophanaceae</taxon>
        <taxon>Ureibacillus</taxon>
    </lineage>
</organism>
<dbReference type="Proteomes" id="UP000219636">
    <property type="component" value="Unassembled WGS sequence"/>
</dbReference>
<dbReference type="RefSeq" id="WP_237658350.1">
    <property type="nucleotide sequence ID" value="NZ_OBMQ01000004.1"/>
</dbReference>
<dbReference type="PROSITE" id="PS51354">
    <property type="entry name" value="GLUTAREDOXIN_2"/>
    <property type="match status" value="1"/>
</dbReference>
<reference evidence="3" key="1">
    <citation type="submission" date="2017-08" db="EMBL/GenBank/DDBJ databases">
        <authorList>
            <person name="Varghese N."/>
            <person name="Submissions S."/>
        </authorList>
    </citation>
    <scope>NUCLEOTIDE SEQUENCE [LARGE SCALE GENOMIC DNA]</scope>
    <source>
        <strain evidence="3">JC22</strain>
    </source>
</reference>
<keyword evidence="3" id="KW-1185">Reference proteome</keyword>
<dbReference type="AlphaFoldDB" id="A0A285SE75"/>
<dbReference type="InterPro" id="IPR002109">
    <property type="entry name" value="Glutaredoxin"/>
</dbReference>
<protein>
    <submittedName>
        <fullName evidence="2">Glutaredoxin 3</fullName>
    </submittedName>
</protein>
<evidence type="ECO:0000259" key="1">
    <source>
        <dbReference type="Pfam" id="PF00462"/>
    </source>
</evidence>
<gene>
    <name evidence="2" type="ORF">SAMN05880501_10477</name>
</gene>
<name>A0A285SE75_9BACL</name>
<evidence type="ECO:0000313" key="3">
    <source>
        <dbReference type="Proteomes" id="UP000219636"/>
    </source>
</evidence>
<sequence>MMKLYTKTVCPKCLWIKSELLQAGISFETINIDHDEQAKEKIIEAGLLTVPVVEMDGLFLTDINEILAKIELNMK</sequence>
<dbReference type="SUPFAM" id="SSF52833">
    <property type="entry name" value="Thioredoxin-like"/>
    <property type="match status" value="1"/>
</dbReference>
<dbReference type="EMBL" id="OBMQ01000004">
    <property type="protein sequence ID" value="SOC05536.1"/>
    <property type="molecule type" value="Genomic_DNA"/>
</dbReference>
<dbReference type="InterPro" id="IPR036249">
    <property type="entry name" value="Thioredoxin-like_sf"/>
</dbReference>
<dbReference type="Pfam" id="PF00462">
    <property type="entry name" value="Glutaredoxin"/>
    <property type="match status" value="1"/>
</dbReference>
<feature type="domain" description="Glutaredoxin" evidence="1">
    <location>
        <begin position="3"/>
        <end position="59"/>
    </location>
</feature>
<evidence type="ECO:0000313" key="2">
    <source>
        <dbReference type="EMBL" id="SOC05536.1"/>
    </source>
</evidence>